<dbReference type="RefSeq" id="WP_257771418.1">
    <property type="nucleotide sequence ID" value="NZ_CP102480.1"/>
</dbReference>
<dbReference type="EMBL" id="CP102480">
    <property type="protein sequence ID" value="UUX51750.1"/>
    <property type="molecule type" value="Genomic_DNA"/>
</dbReference>
<reference evidence="1" key="1">
    <citation type="submission" date="2022-08" db="EMBL/GenBank/DDBJ databases">
        <title>Nisaea acidiphila sp. nov., isolated from a marine algal debris and emended description of the genus Nisaea Urios et al. 2008.</title>
        <authorList>
            <person name="Kwon K."/>
        </authorList>
    </citation>
    <scope>NUCLEOTIDE SEQUENCE</scope>
    <source>
        <strain evidence="1">MEBiC11861</strain>
    </source>
</reference>
<protein>
    <submittedName>
        <fullName evidence="1">Uncharacterized protein</fullName>
    </submittedName>
</protein>
<accession>A0A9J7AXA5</accession>
<dbReference type="KEGG" id="naci:NUH88_08615"/>
<dbReference type="AlphaFoldDB" id="A0A9J7AXA5"/>
<keyword evidence="2" id="KW-1185">Reference proteome</keyword>
<proteinExistence type="predicted"/>
<evidence type="ECO:0000313" key="2">
    <source>
        <dbReference type="Proteomes" id="UP001060336"/>
    </source>
</evidence>
<evidence type="ECO:0000313" key="1">
    <source>
        <dbReference type="EMBL" id="UUX51750.1"/>
    </source>
</evidence>
<dbReference type="Proteomes" id="UP001060336">
    <property type="component" value="Chromosome"/>
</dbReference>
<organism evidence="1 2">
    <name type="scientific">Nisaea acidiphila</name>
    <dbReference type="NCBI Taxonomy" id="1862145"/>
    <lineage>
        <taxon>Bacteria</taxon>
        <taxon>Pseudomonadati</taxon>
        <taxon>Pseudomonadota</taxon>
        <taxon>Alphaproteobacteria</taxon>
        <taxon>Rhodospirillales</taxon>
        <taxon>Thalassobaculaceae</taxon>
        <taxon>Nisaea</taxon>
    </lineage>
</organism>
<name>A0A9J7AXA5_9PROT</name>
<gene>
    <name evidence="1" type="ORF">NUH88_08615</name>
</gene>
<sequence length="318" mass="36521">MTAAEQEKEEALDPSTHFAFEHKIFKVNGAHFALTGQDRIPALRVKVGELEASIPLESLCTEFGIDEDSQDGKLLDTVRKGLNYVKDIRPGDTIPRELLDGSASWSIEEKHMERAKNRLMVQIAQWVAGSSVANPDESEIHAELAKPETKERIQKGISEIAEKLGLGQERKQEVLDLVDRVARELAYIEALRDRFTHASAIQTKLVQVIALHRGDRQFTDEVQRVRTLMEPPIRDFSFIFDQVDAQTGEILTVLKSYDKQINFIREMRDELHKKIMIWDEIIETWEIDLSTRSKGIREAVQSTYRFVAYNFPQAQDWM</sequence>